<dbReference type="SUPFAM" id="SSF54928">
    <property type="entry name" value="RNA-binding domain, RBD"/>
    <property type="match status" value="1"/>
</dbReference>
<dbReference type="GO" id="GO:0010468">
    <property type="term" value="P:regulation of gene expression"/>
    <property type="evidence" value="ECO:0007669"/>
    <property type="project" value="TreeGrafter"/>
</dbReference>
<proteinExistence type="predicted"/>
<evidence type="ECO:0000313" key="5">
    <source>
        <dbReference type="Ensembl" id="ENSCCNP00000004885.1"/>
    </source>
</evidence>
<evidence type="ECO:0000259" key="4">
    <source>
        <dbReference type="PROSITE" id="PS50102"/>
    </source>
</evidence>
<sequence>MIFANGEVVSSVAIMDGQQDASKMFIGGISHAISKQALFEYLSQFGEIIDFMIKTDPNTGLSRGFGFVLFKDCATVEKVLQNANVLKAKKLVYSCFVFSLASSRGSSGEALL</sequence>
<evidence type="ECO:0000256" key="1">
    <source>
        <dbReference type="ARBA" id="ARBA00004123"/>
    </source>
</evidence>
<dbReference type="PROSITE" id="PS50102">
    <property type="entry name" value="RRM"/>
    <property type="match status" value="1"/>
</dbReference>
<dbReference type="PANTHER" id="PTHR48033:SF14">
    <property type="entry name" value="MCG53108"/>
    <property type="match status" value="1"/>
</dbReference>
<dbReference type="InterPro" id="IPR012677">
    <property type="entry name" value="Nucleotide-bd_a/b_plait_sf"/>
</dbReference>
<dbReference type="InterPro" id="IPR035979">
    <property type="entry name" value="RBD_domain_sf"/>
</dbReference>
<dbReference type="GO" id="GO:0008143">
    <property type="term" value="F:poly(A) binding"/>
    <property type="evidence" value="ECO:0007669"/>
    <property type="project" value="TreeGrafter"/>
</dbReference>
<dbReference type="GO" id="GO:0005654">
    <property type="term" value="C:nucleoplasm"/>
    <property type="evidence" value="ECO:0007669"/>
    <property type="project" value="TreeGrafter"/>
</dbReference>
<protein>
    <recommendedName>
        <fullName evidence="4">RRM domain-containing protein</fullName>
    </recommendedName>
</protein>
<dbReference type="SMART" id="SM00360">
    <property type="entry name" value="RRM"/>
    <property type="match status" value="1"/>
</dbReference>
<reference evidence="5" key="1">
    <citation type="submission" date="2023-09" db="UniProtKB">
        <authorList>
            <consortium name="Ensembl"/>
        </authorList>
    </citation>
    <scope>IDENTIFICATION</scope>
</reference>
<keyword evidence="2" id="KW-0539">Nucleus</keyword>
<name>A0A8C0W6A2_CASCN</name>
<dbReference type="AlphaFoldDB" id="A0A8C0W6A2"/>
<dbReference type="Pfam" id="PF00076">
    <property type="entry name" value="RRM_1"/>
    <property type="match status" value="1"/>
</dbReference>
<dbReference type="GO" id="GO:0034046">
    <property type="term" value="F:poly(G) binding"/>
    <property type="evidence" value="ECO:0007669"/>
    <property type="project" value="TreeGrafter"/>
</dbReference>
<evidence type="ECO:0000256" key="3">
    <source>
        <dbReference type="PROSITE-ProRule" id="PRU00176"/>
    </source>
</evidence>
<dbReference type="Gene3D" id="3.30.70.330">
    <property type="match status" value="1"/>
</dbReference>
<dbReference type="GO" id="GO:0000785">
    <property type="term" value="C:chromatin"/>
    <property type="evidence" value="ECO:0007669"/>
    <property type="project" value="TreeGrafter"/>
</dbReference>
<dbReference type="Ensembl" id="ENSCCNT00000006435.1">
    <property type="protein sequence ID" value="ENSCCNP00000004885.1"/>
    <property type="gene ID" value="ENSCCNG00000005222.1"/>
</dbReference>
<keyword evidence="3" id="KW-0694">RNA-binding</keyword>
<accession>A0A8C0W6A2</accession>
<evidence type="ECO:0000256" key="2">
    <source>
        <dbReference type="ARBA" id="ARBA00023242"/>
    </source>
</evidence>
<feature type="domain" description="RRM" evidence="4">
    <location>
        <begin position="22"/>
        <end position="112"/>
    </location>
</feature>
<dbReference type="PANTHER" id="PTHR48033">
    <property type="entry name" value="RNA-BINDING (RRM/RBD/RNP MOTIFS) FAMILY PROTEIN"/>
    <property type="match status" value="1"/>
</dbReference>
<organism evidence="5">
    <name type="scientific">Castor canadensis</name>
    <name type="common">American beaver</name>
    <dbReference type="NCBI Taxonomy" id="51338"/>
    <lineage>
        <taxon>Eukaryota</taxon>
        <taxon>Metazoa</taxon>
        <taxon>Chordata</taxon>
        <taxon>Craniata</taxon>
        <taxon>Vertebrata</taxon>
        <taxon>Euteleostomi</taxon>
        <taxon>Mammalia</taxon>
        <taxon>Eutheria</taxon>
        <taxon>Euarchontoglires</taxon>
        <taxon>Glires</taxon>
        <taxon>Rodentia</taxon>
        <taxon>Castorimorpha</taxon>
        <taxon>Castoridae</taxon>
        <taxon>Castor</taxon>
    </lineage>
</organism>
<comment type="subcellular location">
    <subcellularLocation>
        <location evidence="1">Nucleus</location>
    </subcellularLocation>
</comment>
<dbReference type="InterPro" id="IPR000504">
    <property type="entry name" value="RRM_dom"/>
</dbReference>